<reference evidence="2" key="1">
    <citation type="submission" date="2017-09" db="EMBL/GenBank/DDBJ databases">
        <title>Depth-based differentiation of microbial function through sediment-hosted aquifers and enrichment of novel symbionts in the deep terrestrial subsurface.</title>
        <authorList>
            <person name="Probst A.J."/>
            <person name="Ladd B."/>
            <person name="Jarett J.K."/>
            <person name="Geller-Mcgrath D.E."/>
            <person name="Sieber C.M.K."/>
            <person name="Emerson J.B."/>
            <person name="Anantharaman K."/>
            <person name="Thomas B.C."/>
            <person name="Malmstrom R."/>
            <person name="Stieglmeier M."/>
            <person name="Klingl A."/>
            <person name="Woyke T."/>
            <person name="Ryan C.M."/>
            <person name="Banfield J.F."/>
        </authorList>
    </citation>
    <scope>NUCLEOTIDE SEQUENCE [LARGE SCALE GENOMIC DNA]</scope>
</reference>
<evidence type="ECO:0000313" key="2">
    <source>
        <dbReference type="Proteomes" id="UP000228952"/>
    </source>
</evidence>
<name>A0A2M7W262_9BACT</name>
<dbReference type="Proteomes" id="UP000228952">
    <property type="component" value="Unassembled WGS sequence"/>
</dbReference>
<organism evidence="1 2">
    <name type="scientific">Candidatus Dojkabacteria bacterium CG_4_10_14_0_2_um_filter_Dojkabacteria_WS6_41_15</name>
    <dbReference type="NCBI Taxonomy" id="2014249"/>
    <lineage>
        <taxon>Bacteria</taxon>
        <taxon>Candidatus Dojkabacteria</taxon>
    </lineage>
</organism>
<protein>
    <submittedName>
        <fullName evidence="1">Uncharacterized protein</fullName>
    </submittedName>
</protein>
<sequence length="148" mass="16007">MSEPELVPFSKARQYIGVSEAVEWLSRNPDAYVELEAMSAETQDFFGQTHKIGAVLELGTSGAQLAEQALYAQDIINGDAARGLKPDILFESSVVRPMSGSQAGAAYLSQSNVVIIFVPDEEEGEDIKIHIAHLEGSILTCRVLLGIE</sequence>
<evidence type="ECO:0000313" key="1">
    <source>
        <dbReference type="EMBL" id="PJA14408.1"/>
    </source>
</evidence>
<proteinExistence type="predicted"/>
<comment type="caution">
    <text evidence="1">The sequence shown here is derived from an EMBL/GenBank/DDBJ whole genome shotgun (WGS) entry which is preliminary data.</text>
</comment>
<accession>A0A2M7W262</accession>
<dbReference type="AlphaFoldDB" id="A0A2M7W262"/>
<dbReference type="EMBL" id="PFQB01000052">
    <property type="protein sequence ID" value="PJA14408.1"/>
    <property type="molecule type" value="Genomic_DNA"/>
</dbReference>
<gene>
    <name evidence="1" type="ORF">COX64_02005</name>
</gene>